<dbReference type="Proteomes" id="UP000256297">
    <property type="component" value="Chromosome CBM2589_a"/>
</dbReference>
<feature type="modified residue" description="4-aspartylphosphate" evidence="2">
    <location>
        <position position="55"/>
    </location>
</feature>
<name>A0A375BZT0_9BURK</name>
<comment type="caution">
    <text evidence="4">The sequence shown here is derived from an EMBL/GenBank/DDBJ whole genome shotgun (WGS) entry which is preliminary data.</text>
</comment>
<dbReference type="Pfam" id="PF00072">
    <property type="entry name" value="Response_reg"/>
    <property type="match status" value="1"/>
</dbReference>
<keyword evidence="1 2" id="KW-0597">Phosphoprotein</keyword>
<dbReference type="GO" id="GO:0000160">
    <property type="term" value="P:phosphorelay signal transduction system"/>
    <property type="evidence" value="ECO:0007669"/>
    <property type="project" value="InterPro"/>
</dbReference>
<dbReference type="RefSeq" id="WP_116338974.1">
    <property type="nucleotide sequence ID" value="NZ_LT976857.1"/>
</dbReference>
<dbReference type="InterPro" id="IPR011006">
    <property type="entry name" value="CheY-like_superfamily"/>
</dbReference>
<dbReference type="PANTHER" id="PTHR44591:SF25">
    <property type="entry name" value="CHEMOTAXIS TWO-COMPONENT RESPONSE REGULATOR"/>
    <property type="match status" value="1"/>
</dbReference>
<dbReference type="Gene3D" id="3.40.50.2300">
    <property type="match status" value="1"/>
</dbReference>
<dbReference type="EMBL" id="OFSP01000032">
    <property type="protein sequence ID" value="SOY60092.1"/>
    <property type="molecule type" value="Genomic_DNA"/>
</dbReference>
<proteinExistence type="predicted"/>
<organism evidence="4">
    <name type="scientific">Cupriavidus taiwanensis</name>
    <dbReference type="NCBI Taxonomy" id="164546"/>
    <lineage>
        <taxon>Bacteria</taxon>
        <taxon>Pseudomonadati</taxon>
        <taxon>Pseudomonadota</taxon>
        <taxon>Betaproteobacteria</taxon>
        <taxon>Burkholderiales</taxon>
        <taxon>Burkholderiaceae</taxon>
        <taxon>Cupriavidus</taxon>
    </lineage>
</organism>
<dbReference type="InterPro" id="IPR001789">
    <property type="entry name" value="Sig_transdc_resp-reg_receiver"/>
</dbReference>
<dbReference type="SUPFAM" id="SSF52172">
    <property type="entry name" value="CheY-like"/>
    <property type="match status" value="1"/>
</dbReference>
<evidence type="ECO:0000256" key="2">
    <source>
        <dbReference type="PROSITE-ProRule" id="PRU00169"/>
    </source>
</evidence>
<feature type="domain" description="Response regulatory" evidence="3">
    <location>
        <begin position="6"/>
        <end position="120"/>
    </location>
</feature>
<dbReference type="InterPro" id="IPR050595">
    <property type="entry name" value="Bact_response_regulator"/>
</dbReference>
<dbReference type="PROSITE" id="PS50110">
    <property type="entry name" value="RESPONSE_REGULATORY"/>
    <property type="match status" value="1"/>
</dbReference>
<dbReference type="PANTHER" id="PTHR44591">
    <property type="entry name" value="STRESS RESPONSE REGULATOR PROTEIN 1"/>
    <property type="match status" value="1"/>
</dbReference>
<dbReference type="AlphaFoldDB" id="A0A375BZT0"/>
<protein>
    <submittedName>
        <fullName evidence="4">Two-component response regulator receiver</fullName>
    </submittedName>
</protein>
<sequence>MNATPVIAIVDDDAAVRHAMGRLLRACDLAVELYPGAGELLASPSLDNIACVIADVQMPGMNGFALSAALRARGLPMPVIFMTAFDKRGYEARAQAAGAACFIGKPFEDTEIIRCIERALGLPGDTR</sequence>
<dbReference type="SMART" id="SM00448">
    <property type="entry name" value="REC"/>
    <property type="match status" value="1"/>
</dbReference>
<reference evidence="4" key="1">
    <citation type="submission" date="2018-01" db="EMBL/GenBank/DDBJ databases">
        <authorList>
            <person name="Clerissi C."/>
        </authorList>
    </citation>
    <scope>NUCLEOTIDE SEQUENCE</scope>
    <source>
        <strain evidence="4">Cupriavidus taiwanensis STM 3521</strain>
    </source>
</reference>
<accession>A0A375BZT0</accession>
<gene>
    <name evidence="4" type="ORF">CBM2589_A20057</name>
</gene>
<evidence type="ECO:0000259" key="3">
    <source>
        <dbReference type="PROSITE" id="PS50110"/>
    </source>
</evidence>
<evidence type="ECO:0000313" key="4">
    <source>
        <dbReference type="EMBL" id="SOY60092.1"/>
    </source>
</evidence>
<evidence type="ECO:0000256" key="1">
    <source>
        <dbReference type="ARBA" id="ARBA00022553"/>
    </source>
</evidence>